<dbReference type="CDD" id="cd17039">
    <property type="entry name" value="Ubl_ubiquitin_like"/>
    <property type="match status" value="1"/>
</dbReference>
<feature type="domain" description="DUF4116" evidence="5">
    <location>
        <begin position="579"/>
        <end position="626"/>
    </location>
</feature>
<organism evidence="6 7">
    <name type="scientific">Durusdinium trenchii</name>
    <dbReference type="NCBI Taxonomy" id="1381693"/>
    <lineage>
        <taxon>Eukaryota</taxon>
        <taxon>Sar</taxon>
        <taxon>Alveolata</taxon>
        <taxon>Dinophyceae</taxon>
        <taxon>Suessiales</taxon>
        <taxon>Symbiodiniaceae</taxon>
        <taxon>Durusdinium</taxon>
    </lineage>
</organism>
<accession>A0ABP0NRS9</accession>
<dbReference type="SUPFAM" id="SSF56219">
    <property type="entry name" value="DNase I-like"/>
    <property type="match status" value="1"/>
</dbReference>
<evidence type="ECO:0000259" key="4">
    <source>
        <dbReference type="Pfam" id="PF03372"/>
    </source>
</evidence>
<feature type="domain" description="DUF4116" evidence="5">
    <location>
        <begin position="404"/>
        <end position="452"/>
    </location>
</feature>
<evidence type="ECO:0008006" key="8">
    <source>
        <dbReference type="Google" id="ProtNLM"/>
    </source>
</evidence>
<dbReference type="InterPro" id="IPR029071">
    <property type="entry name" value="Ubiquitin-like_domsf"/>
</dbReference>
<dbReference type="Proteomes" id="UP001642484">
    <property type="component" value="Unassembled WGS sequence"/>
</dbReference>
<reference evidence="6 7" key="1">
    <citation type="submission" date="2024-02" db="EMBL/GenBank/DDBJ databases">
        <authorList>
            <person name="Chen Y."/>
            <person name="Shah S."/>
            <person name="Dougan E. K."/>
            <person name="Thang M."/>
            <person name="Chan C."/>
        </authorList>
    </citation>
    <scope>NUCLEOTIDE SEQUENCE [LARGE SCALE GENOMIC DNA]</scope>
</reference>
<comment type="similarity">
    <text evidence="1">Belongs to the CCR4/nocturin family.</text>
</comment>
<gene>
    <name evidence="6" type="ORF">CCMP2556_LOCUS32660</name>
</gene>
<dbReference type="Pfam" id="PF03372">
    <property type="entry name" value="Exo_endo_phos"/>
    <property type="match status" value="1"/>
</dbReference>
<dbReference type="Pfam" id="PF13475">
    <property type="entry name" value="DUF4116"/>
    <property type="match status" value="3"/>
</dbReference>
<name>A0ABP0NRS9_9DINO</name>
<feature type="domain" description="DUF4116" evidence="5">
    <location>
        <begin position="630"/>
        <end position="678"/>
    </location>
</feature>
<evidence type="ECO:0000256" key="2">
    <source>
        <dbReference type="ARBA" id="ARBA00022801"/>
    </source>
</evidence>
<keyword evidence="2" id="KW-0378">Hydrolase</keyword>
<dbReference type="EMBL" id="CAXAMN010022117">
    <property type="protein sequence ID" value="CAK9066493.1"/>
    <property type="molecule type" value="Genomic_DNA"/>
</dbReference>
<dbReference type="PANTHER" id="PTHR12121">
    <property type="entry name" value="CARBON CATABOLITE REPRESSOR PROTEIN 4"/>
    <property type="match status" value="1"/>
</dbReference>
<dbReference type="InterPro" id="IPR005135">
    <property type="entry name" value="Endo/exonuclease/phosphatase"/>
</dbReference>
<evidence type="ECO:0000256" key="3">
    <source>
        <dbReference type="SAM" id="MobiDB-lite"/>
    </source>
</evidence>
<dbReference type="SUPFAM" id="SSF54236">
    <property type="entry name" value="Ubiquitin-like"/>
    <property type="match status" value="1"/>
</dbReference>
<dbReference type="InterPro" id="IPR036691">
    <property type="entry name" value="Endo/exonu/phosph_ase_sf"/>
</dbReference>
<keyword evidence="7" id="KW-1185">Reference proteome</keyword>
<dbReference type="InterPro" id="IPR025197">
    <property type="entry name" value="DUF4116"/>
</dbReference>
<feature type="region of interest" description="Disordered" evidence="3">
    <location>
        <begin position="909"/>
        <end position="937"/>
    </location>
</feature>
<evidence type="ECO:0000259" key="5">
    <source>
        <dbReference type="Pfam" id="PF13475"/>
    </source>
</evidence>
<evidence type="ECO:0000313" key="7">
    <source>
        <dbReference type="Proteomes" id="UP001642484"/>
    </source>
</evidence>
<proteinExistence type="inferred from homology"/>
<feature type="domain" description="Endonuclease/exonuclease/phosphatase" evidence="4">
    <location>
        <begin position="96"/>
        <end position="323"/>
    </location>
</feature>
<evidence type="ECO:0000256" key="1">
    <source>
        <dbReference type="ARBA" id="ARBA00010774"/>
    </source>
</evidence>
<sequence>MTADASQSEISSSTPHGSRGLEVTLVVNGLSGHLCEVQVQKDWPLRRLKEAIAKETGIQPKCQQLLHGRNILADCLAKSAPLLSLKKGFRCDPEHLKWERRRTQFKQELEAYQPDLFGLCEVDRFEDLQADFAQLGFQGTFKRKRSPAKDGVAAFWRRGTLDEGLRRSIFLEYGRQRTKAAQVALLQRLWPPDRRHGKGLVLCTAHLRASADEGFRMQQASELVTAVTDFARQDEQIILADVNSNSTEGEQRFTDASTVYAYFKACGFRCAYQTIADQHGFQGSFPAYTTWAGWASGDYMATCDHIFISKGIEVSSVLNVPEVEDVKAFPERFGLCGPCVELNLVHRSHAQASSLGHLRRSGRPKRLLTQATRDGIALDKELVLAAVQRDPECLEVVDELWRADHDVLLECVSHDGLMLQLASEKLRDDRTIVSRAVQQDADALQYASEALRKASSIVLQAARGKPGSFEFAAEELKDDKGLLLEILALEGRLLKFASERLQADEEVLQAVRHAGEALQWAAPVLRGSQRVAVDALAQNVEAWHHVAPPACDDQEVLMEALKMDGHLLQEMPEPVKCSKELVMMAVRSRGAALQHAAPELRRDREVVLEAVLSNCDALQYASAELQVSFDREIMMAAVSQDGHMLMYAAEPLRNDRPLVLAALRCGGHQVLCHASEELPLGLRRSGWLAGKMSCEQKRKEPKEGPCDRLRGPRARIFTRDMAASASASSSEAAAVRTFSGENEDGLSEEQKAVVIARARGDLKRESVAAALRSCYPDLIISKRRTAVALAEELEEDAPGTQEHWEEEFSDVEHLLEEHQASDWVMALETAPDLDSPPVELVSKDDQLAPSDASEAASINVWTQEHCDVVATPWLSKSGPKWKQVIRRYGMKLPHSERLIRKSTRLLVETRPESAESADSTDSRPAVPAESTYGPVRRRVGHKDGPMALWRPPALRQEDFVEIMKEALAVATGTLEWVLLMLAEIFDGGTSALLKELALEQEGFEFVHEEIEQEHGAMTDAPKRRLTEGPIPSESPALTRQMPIPKTSAKGAQSHGYEHPLPAGVTSMEMWGRTIIDYGKLAKRGITYEELATSVDSELLNYQRWLRSQKGRENFSPLMKDLINYLLRFQAEHEGSASSYPDSSVPRRLKGEDDHFSYGLFHVPTWQGGPALLTAHWTDLSHVGCKGPGQALRFGDNDTVLKVDGNDWNDAAWNDWSAVYEAPHRMGKPL</sequence>
<protein>
    <recommendedName>
        <fullName evidence="8">Nocturnin</fullName>
    </recommendedName>
</protein>
<dbReference type="PANTHER" id="PTHR12121:SF45">
    <property type="entry name" value="NOCTURNIN"/>
    <property type="match status" value="1"/>
</dbReference>
<dbReference type="InterPro" id="IPR050410">
    <property type="entry name" value="CCR4/nocturin_mRNA_transcr"/>
</dbReference>
<comment type="caution">
    <text evidence="6">The sequence shown here is derived from an EMBL/GenBank/DDBJ whole genome shotgun (WGS) entry which is preliminary data.</text>
</comment>
<dbReference type="Gene3D" id="3.60.10.10">
    <property type="entry name" value="Endonuclease/exonuclease/phosphatase"/>
    <property type="match status" value="1"/>
</dbReference>
<evidence type="ECO:0000313" key="6">
    <source>
        <dbReference type="EMBL" id="CAK9066493.1"/>
    </source>
</evidence>